<accession>X0VKQ9</accession>
<name>X0VKQ9_9ZZZZ</name>
<reference evidence="1" key="1">
    <citation type="journal article" date="2014" name="Front. Microbiol.">
        <title>High frequency of phylogenetically diverse reductive dehalogenase-homologous genes in deep subseafloor sedimentary metagenomes.</title>
        <authorList>
            <person name="Kawai M."/>
            <person name="Futagami T."/>
            <person name="Toyoda A."/>
            <person name="Takaki Y."/>
            <person name="Nishi S."/>
            <person name="Hori S."/>
            <person name="Arai W."/>
            <person name="Tsubouchi T."/>
            <person name="Morono Y."/>
            <person name="Uchiyama I."/>
            <person name="Ito T."/>
            <person name="Fujiyama A."/>
            <person name="Inagaki F."/>
            <person name="Takami H."/>
        </authorList>
    </citation>
    <scope>NUCLEOTIDE SEQUENCE</scope>
    <source>
        <strain evidence="1">Expedition CK06-06</strain>
    </source>
</reference>
<comment type="caution">
    <text evidence="1">The sequence shown here is derived from an EMBL/GenBank/DDBJ whole genome shotgun (WGS) entry which is preliminary data.</text>
</comment>
<dbReference type="AlphaFoldDB" id="X0VKQ9"/>
<organism evidence="1">
    <name type="scientific">marine sediment metagenome</name>
    <dbReference type="NCBI Taxonomy" id="412755"/>
    <lineage>
        <taxon>unclassified sequences</taxon>
        <taxon>metagenomes</taxon>
        <taxon>ecological metagenomes</taxon>
    </lineage>
</organism>
<gene>
    <name evidence="1" type="ORF">S01H1_58347</name>
</gene>
<evidence type="ECO:0000313" key="1">
    <source>
        <dbReference type="EMBL" id="GAG18879.1"/>
    </source>
</evidence>
<sequence length="96" mass="11569">MKKKKNGLKMNFDKKKEAHEKRILESMERIDKLKKKIGSEKNLTKLSEKELNELQTRIQVDTLRFIQEMIIKYGLEMNDLFHFILVYFYSTAINNE</sequence>
<feature type="non-terminal residue" evidence="1">
    <location>
        <position position="96"/>
    </location>
</feature>
<dbReference type="EMBL" id="BARS01038111">
    <property type="protein sequence ID" value="GAG18879.1"/>
    <property type="molecule type" value="Genomic_DNA"/>
</dbReference>
<proteinExistence type="predicted"/>
<protein>
    <submittedName>
        <fullName evidence="1">Uncharacterized protein</fullName>
    </submittedName>
</protein>